<proteinExistence type="predicted"/>
<dbReference type="HOGENOM" id="CLU_2682693_0_0_7"/>
<protein>
    <submittedName>
        <fullName evidence="1">Uncharacterized protein</fullName>
    </submittedName>
</protein>
<accession>E1WY33</accession>
<dbReference type="PATRIC" id="fig|862908.3.peg.2689"/>
<sequence length="74" mass="8446">MKLIKFILSTSESSGELIKEIHTELNTLQRLRGRGKAHGNWQVPDGSLIEDAENRLIRVINALTKLKEHLEKIN</sequence>
<evidence type="ECO:0000313" key="1">
    <source>
        <dbReference type="EMBL" id="CBW27588.1"/>
    </source>
</evidence>
<gene>
    <name evidence="1" type="ordered locus">BMS_2812</name>
</gene>
<dbReference type="KEGG" id="bmx:BMS_2812"/>
<evidence type="ECO:0000313" key="2">
    <source>
        <dbReference type="Proteomes" id="UP000008963"/>
    </source>
</evidence>
<keyword evidence="2" id="KW-1185">Reference proteome</keyword>
<name>E1WY33_HALMS</name>
<reference evidence="2" key="1">
    <citation type="journal article" date="2013" name="ISME J.">
        <title>A small predatory core genome in the divergent marine Bacteriovorax marinus SJ and the terrestrial Bdellovibrio bacteriovorus.</title>
        <authorList>
            <person name="Crossman L.C."/>
            <person name="Chen H."/>
            <person name="Cerdeno-Tarraga A.M."/>
            <person name="Brooks K."/>
            <person name="Quail M.A."/>
            <person name="Pineiro S.A."/>
            <person name="Hobley L."/>
            <person name="Sockett R.E."/>
            <person name="Bentley S.D."/>
            <person name="Parkhill J."/>
            <person name="Williams H.N."/>
            <person name="Stine O.C."/>
        </authorList>
    </citation>
    <scope>NUCLEOTIDE SEQUENCE [LARGE SCALE GENOMIC DNA]</scope>
    <source>
        <strain evidence="2">ATCC BAA-682 / DSM 15412 / SJ</strain>
    </source>
</reference>
<dbReference type="AlphaFoldDB" id="E1WY33"/>
<dbReference type="Proteomes" id="UP000008963">
    <property type="component" value="Chromosome"/>
</dbReference>
<organism evidence="1 2">
    <name type="scientific">Halobacteriovorax marinus (strain ATCC BAA-682 / DSM 15412 / SJ)</name>
    <name type="common">Bacteriovorax marinus</name>
    <dbReference type="NCBI Taxonomy" id="862908"/>
    <lineage>
        <taxon>Bacteria</taxon>
        <taxon>Pseudomonadati</taxon>
        <taxon>Bdellovibrionota</taxon>
        <taxon>Bacteriovoracia</taxon>
        <taxon>Bacteriovoracales</taxon>
        <taxon>Halobacteriovoraceae</taxon>
        <taxon>Halobacteriovorax</taxon>
    </lineage>
</organism>
<dbReference type="EMBL" id="FQ312005">
    <property type="protein sequence ID" value="CBW27588.1"/>
    <property type="molecule type" value="Genomic_DNA"/>
</dbReference>